<dbReference type="GO" id="GO:0005634">
    <property type="term" value="C:nucleus"/>
    <property type="evidence" value="ECO:0007669"/>
    <property type="project" value="UniProtKB-SubCell"/>
</dbReference>
<dbReference type="PANTHER" id="PTHR19304">
    <property type="entry name" value="CYCLIC-AMP RESPONSE ELEMENT BINDING PROTEIN"/>
    <property type="match status" value="1"/>
</dbReference>
<feature type="region of interest" description="Disordered" evidence="6">
    <location>
        <begin position="272"/>
        <end position="312"/>
    </location>
</feature>
<comment type="caution">
    <text evidence="8">The sequence shown here is derived from an EMBL/GenBank/DDBJ whole genome shotgun (WGS) entry which is preliminary data.</text>
</comment>
<name>A0A9P6JBM4_MORAP</name>
<evidence type="ECO:0000256" key="6">
    <source>
        <dbReference type="SAM" id="MobiDB-lite"/>
    </source>
</evidence>
<feature type="compositionally biased region" description="Basic and acidic residues" evidence="6">
    <location>
        <begin position="289"/>
        <end position="304"/>
    </location>
</feature>
<evidence type="ECO:0000256" key="1">
    <source>
        <dbReference type="ARBA" id="ARBA00004123"/>
    </source>
</evidence>
<keyword evidence="3" id="KW-0804">Transcription</keyword>
<keyword evidence="2" id="KW-0805">Transcription regulation</keyword>
<dbReference type="CDD" id="cd14690">
    <property type="entry name" value="bZIP_CREB1"/>
    <property type="match status" value="1"/>
</dbReference>
<dbReference type="Pfam" id="PF00170">
    <property type="entry name" value="bZIP_1"/>
    <property type="match status" value="1"/>
</dbReference>
<feature type="compositionally biased region" description="Polar residues" evidence="6">
    <location>
        <begin position="163"/>
        <end position="175"/>
    </location>
</feature>
<feature type="region of interest" description="Disordered" evidence="6">
    <location>
        <begin position="113"/>
        <end position="190"/>
    </location>
</feature>
<feature type="compositionally biased region" description="Basic and acidic residues" evidence="6">
    <location>
        <begin position="176"/>
        <end position="185"/>
    </location>
</feature>
<keyword evidence="5" id="KW-0175">Coiled coil</keyword>
<keyword evidence="4" id="KW-0539">Nucleus</keyword>
<dbReference type="OrthoDB" id="295274at2759"/>
<evidence type="ECO:0000256" key="4">
    <source>
        <dbReference type="ARBA" id="ARBA00023242"/>
    </source>
</evidence>
<proteinExistence type="predicted"/>
<evidence type="ECO:0000256" key="5">
    <source>
        <dbReference type="SAM" id="Coils"/>
    </source>
</evidence>
<dbReference type="SMART" id="SM00338">
    <property type="entry name" value="BRLZ"/>
    <property type="match status" value="1"/>
</dbReference>
<evidence type="ECO:0000256" key="3">
    <source>
        <dbReference type="ARBA" id="ARBA00023163"/>
    </source>
</evidence>
<feature type="domain" description="BZIP" evidence="7">
    <location>
        <begin position="301"/>
        <end position="354"/>
    </location>
</feature>
<evidence type="ECO:0000259" key="7">
    <source>
        <dbReference type="PROSITE" id="PS50217"/>
    </source>
</evidence>
<dbReference type="PROSITE" id="PS00036">
    <property type="entry name" value="BZIP_BASIC"/>
    <property type="match status" value="1"/>
</dbReference>
<gene>
    <name evidence="8" type="ORF">BGZ70_001854</name>
</gene>
<keyword evidence="9" id="KW-1185">Reference proteome</keyword>
<comment type="subcellular location">
    <subcellularLocation>
        <location evidence="1">Nucleus</location>
    </subcellularLocation>
</comment>
<dbReference type="EMBL" id="JAAAHY010000143">
    <property type="protein sequence ID" value="KAF9966596.1"/>
    <property type="molecule type" value="Genomic_DNA"/>
</dbReference>
<feature type="region of interest" description="Disordered" evidence="6">
    <location>
        <begin position="64"/>
        <end position="85"/>
    </location>
</feature>
<feature type="compositionally biased region" description="Low complexity" evidence="6">
    <location>
        <begin position="115"/>
        <end position="130"/>
    </location>
</feature>
<evidence type="ECO:0000256" key="2">
    <source>
        <dbReference type="ARBA" id="ARBA00023015"/>
    </source>
</evidence>
<sequence>MTSYEDDSTVPPTTMSEAVNAVNAAIVAAVAAGDSTAGFSTEHIHRIENLDSMEGLDSSALESMVGDTRGHKRPHEDEDEDGDIEDSVKLRKLQEEVNNNANAAAQASGIVSNNTSLSSHTTPHASTHTSNQNSPGHSASVEAHVSGAADDESGQEESPAADSDTNMEASTSTDKQSQEPEHEPARVSPSVQEALAAATTHFTATAHSSIMADLERMQQLAKTDPAQLASYSTNPNNQATLEQLTSTAAGASRAARTAAGGHGILASMPAATENSNANDSGSSQDDDLVNDKRTSRNMTNDERRQRRLQRNRVAAKECRKKKKAYVSELQDTCTRLQEENARLYKEVEELNAKLTLGAMRIDENVRLIKEVEELNAKLTLGVMAGASAHTHVHEAASKLDESATDVGLDGSQAGENAQSHGSAAPQEVEATEA</sequence>
<dbReference type="AlphaFoldDB" id="A0A9P6JBM4"/>
<feature type="compositionally biased region" description="Polar residues" evidence="6">
    <location>
        <begin position="272"/>
        <end position="283"/>
    </location>
</feature>
<evidence type="ECO:0000313" key="8">
    <source>
        <dbReference type="EMBL" id="KAF9966596.1"/>
    </source>
</evidence>
<dbReference type="Gene3D" id="1.20.5.170">
    <property type="match status" value="1"/>
</dbReference>
<feature type="coiled-coil region" evidence="5">
    <location>
        <begin position="326"/>
        <end position="353"/>
    </location>
</feature>
<dbReference type="GO" id="GO:0003700">
    <property type="term" value="F:DNA-binding transcription factor activity"/>
    <property type="evidence" value="ECO:0007669"/>
    <property type="project" value="InterPro"/>
</dbReference>
<dbReference type="Proteomes" id="UP000738359">
    <property type="component" value="Unassembled WGS sequence"/>
</dbReference>
<dbReference type="SUPFAM" id="SSF57959">
    <property type="entry name" value="Leucine zipper domain"/>
    <property type="match status" value="1"/>
</dbReference>
<evidence type="ECO:0000313" key="9">
    <source>
        <dbReference type="Proteomes" id="UP000738359"/>
    </source>
</evidence>
<accession>A0A9P6JBM4</accession>
<dbReference type="InterPro" id="IPR051027">
    <property type="entry name" value="bZIP_transcription_factors"/>
</dbReference>
<dbReference type="InterPro" id="IPR046347">
    <property type="entry name" value="bZIP_sf"/>
</dbReference>
<dbReference type="PROSITE" id="PS50217">
    <property type="entry name" value="BZIP"/>
    <property type="match status" value="1"/>
</dbReference>
<reference evidence="8" key="1">
    <citation type="journal article" date="2020" name="Fungal Divers.">
        <title>Resolving the Mortierellaceae phylogeny through synthesis of multi-gene phylogenetics and phylogenomics.</title>
        <authorList>
            <person name="Vandepol N."/>
            <person name="Liber J."/>
            <person name="Desiro A."/>
            <person name="Na H."/>
            <person name="Kennedy M."/>
            <person name="Barry K."/>
            <person name="Grigoriev I.V."/>
            <person name="Miller A.N."/>
            <person name="O'Donnell K."/>
            <person name="Stajich J.E."/>
            <person name="Bonito G."/>
        </authorList>
    </citation>
    <scope>NUCLEOTIDE SEQUENCE</scope>
    <source>
        <strain evidence="8">CK1249</strain>
    </source>
</reference>
<feature type="region of interest" description="Disordered" evidence="6">
    <location>
        <begin position="393"/>
        <end position="433"/>
    </location>
</feature>
<dbReference type="InterPro" id="IPR004827">
    <property type="entry name" value="bZIP"/>
</dbReference>
<organism evidence="8 9">
    <name type="scientific">Mortierella alpina</name>
    <name type="common">Oleaginous fungus</name>
    <name type="synonym">Mortierella renispora</name>
    <dbReference type="NCBI Taxonomy" id="64518"/>
    <lineage>
        <taxon>Eukaryota</taxon>
        <taxon>Fungi</taxon>
        <taxon>Fungi incertae sedis</taxon>
        <taxon>Mucoromycota</taxon>
        <taxon>Mortierellomycotina</taxon>
        <taxon>Mortierellomycetes</taxon>
        <taxon>Mortierellales</taxon>
        <taxon>Mortierellaceae</taxon>
        <taxon>Mortierella</taxon>
    </lineage>
</organism>
<protein>
    <recommendedName>
        <fullName evidence="7">BZIP domain-containing protein</fullName>
    </recommendedName>
</protein>